<evidence type="ECO:0000256" key="4">
    <source>
        <dbReference type="ARBA" id="ARBA00022691"/>
    </source>
</evidence>
<dbReference type="PANTHER" id="PTHR45875">
    <property type="entry name" value="METHYLTRANSFERASE N6AMT1"/>
    <property type="match status" value="1"/>
</dbReference>
<reference evidence="6 7" key="1">
    <citation type="submission" date="2024-06" db="EMBL/GenBank/DDBJ databases">
        <title>The Natural Products Discovery Center: Release of the First 8490 Sequenced Strains for Exploring Actinobacteria Biosynthetic Diversity.</title>
        <authorList>
            <person name="Kalkreuter E."/>
            <person name="Kautsar S.A."/>
            <person name="Yang D."/>
            <person name="Bader C.D."/>
            <person name="Teijaro C.N."/>
            <person name="Fluegel L."/>
            <person name="Davis C.M."/>
            <person name="Simpson J.R."/>
            <person name="Lauterbach L."/>
            <person name="Steele A.D."/>
            <person name="Gui C."/>
            <person name="Meng S."/>
            <person name="Li G."/>
            <person name="Viehrig K."/>
            <person name="Ye F."/>
            <person name="Su P."/>
            <person name="Kiefer A.F."/>
            <person name="Nichols A."/>
            <person name="Cepeda A.J."/>
            <person name="Yan W."/>
            <person name="Fan B."/>
            <person name="Jiang Y."/>
            <person name="Adhikari A."/>
            <person name="Zheng C.-J."/>
            <person name="Schuster L."/>
            <person name="Cowan T.M."/>
            <person name="Smanski M.J."/>
            <person name="Chevrette M.G."/>
            <person name="De Carvalho L.P.S."/>
            <person name="Shen B."/>
        </authorList>
    </citation>
    <scope>NUCLEOTIDE SEQUENCE [LARGE SCALE GENOMIC DNA]</scope>
    <source>
        <strain evidence="6 7">NPDC047833</strain>
    </source>
</reference>
<protein>
    <submittedName>
        <fullName evidence="6">HemK2/MTQ2 family protein methyltransferase</fullName>
        <ecNumber evidence="6">2.1.1.-</ecNumber>
    </submittedName>
</protein>
<dbReference type="CDD" id="cd02440">
    <property type="entry name" value="AdoMet_MTases"/>
    <property type="match status" value="1"/>
</dbReference>
<proteinExistence type="inferred from homology"/>
<dbReference type="SMART" id="SM00650">
    <property type="entry name" value="rADc"/>
    <property type="match status" value="1"/>
</dbReference>
<accession>A0ABV3LYQ6</accession>
<dbReference type="InterPro" id="IPR020598">
    <property type="entry name" value="rRNA_Ade_methylase_Trfase_N"/>
</dbReference>
<dbReference type="RefSeq" id="WP_359771921.1">
    <property type="nucleotide sequence ID" value="NZ_JBEYRR010000001.1"/>
</dbReference>
<sequence length="230" mass="24736">MTTQTRTSMPPPVRPAHLLAPPGVYAPQYDTELLTRALHREGIDEGTSVLDLGTGTGALAVAAARRGARVTAVDISWRAVLTARLNARLSGQSVTVRHGDLRAALPKGSYDLLVSNPPYVPSPAPLPRRGAARAWDGGPAGRTLVDHVCDAAPRALRPGGVLLMVHSALCDADATLERLAGLGMQAEVTDREFIPFGPVLRSRRAWLRRSGLLRDDENREELVVVRAELR</sequence>
<dbReference type="InterPro" id="IPR029063">
    <property type="entry name" value="SAM-dependent_MTases_sf"/>
</dbReference>
<evidence type="ECO:0000313" key="6">
    <source>
        <dbReference type="EMBL" id="MEW2364420.1"/>
    </source>
</evidence>
<dbReference type="PANTHER" id="PTHR45875:SF1">
    <property type="entry name" value="METHYLTRANSFERASE N6AMT1"/>
    <property type="match status" value="1"/>
</dbReference>
<dbReference type="InterPro" id="IPR002052">
    <property type="entry name" value="DNA_methylase_N6_adenine_CS"/>
</dbReference>
<evidence type="ECO:0000256" key="2">
    <source>
        <dbReference type="ARBA" id="ARBA00022603"/>
    </source>
</evidence>
<dbReference type="GO" id="GO:0032259">
    <property type="term" value="P:methylation"/>
    <property type="evidence" value="ECO:0007669"/>
    <property type="project" value="UniProtKB-KW"/>
</dbReference>
<dbReference type="Pfam" id="PF05175">
    <property type="entry name" value="MTS"/>
    <property type="match status" value="1"/>
</dbReference>
<keyword evidence="7" id="KW-1185">Reference proteome</keyword>
<comment type="caution">
    <text evidence="6">The sequence shown here is derived from an EMBL/GenBank/DDBJ whole genome shotgun (WGS) entry which is preliminary data.</text>
</comment>
<dbReference type="GO" id="GO:0008168">
    <property type="term" value="F:methyltransferase activity"/>
    <property type="evidence" value="ECO:0007669"/>
    <property type="project" value="UniProtKB-KW"/>
</dbReference>
<comment type="similarity">
    <text evidence="1">Belongs to the eukaryotic/archaeal PrmC-related family.</text>
</comment>
<keyword evidence="4" id="KW-0949">S-adenosyl-L-methionine</keyword>
<evidence type="ECO:0000313" key="7">
    <source>
        <dbReference type="Proteomes" id="UP001553843"/>
    </source>
</evidence>
<organism evidence="6 7">
    <name type="scientific">Streptomyces huasconensis</name>
    <dbReference type="NCBI Taxonomy" id="1854574"/>
    <lineage>
        <taxon>Bacteria</taxon>
        <taxon>Bacillati</taxon>
        <taxon>Actinomycetota</taxon>
        <taxon>Actinomycetes</taxon>
        <taxon>Kitasatosporales</taxon>
        <taxon>Streptomycetaceae</taxon>
        <taxon>Streptomyces</taxon>
    </lineage>
</organism>
<gene>
    <name evidence="6" type="ORF">AB0887_21075</name>
</gene>
<dbReference type="PROSITE" id="PS00092">
    <property type="entry name" value="N6_MTASE"/>
    <property type="match status" value="1"/>
</dbReference>
<dbReference type="InterPro" id="IPR004557">
    <property type="entry name" value="PrmC-related"/>
</dbReference>
<dbReference type="InterPro" id="IPR007848">
    <property type="entry name" value="Small_mtfrase_dom"/>
</dbReference>
<dbReference type="EMBL" id="JBEYRS010000008">
    <property type="protein sequence ID" value="MEW2364420.1"/>
    <property type="molecule type" value="Genomic_DNA"/>
</dbReference>
<evidence type="ECO:0000259" key="5">
    <source>
        <dbReference type="SMART" id="SM00650"/>
    </source>
</evidence>
<dbReference type="EC" id="2.1.1.-" evidence="6"/>
<dbReference type="Gene3D" id="3.40.50.150">
    <property type="entry name" value="Vaccinia Virus protein VP39"/>
    <property type="match status" value="1"/>
</dbReference>
<dbReference type="SUPFAM" id="SSF53335">
    <property type="entry name" value="S-adenosyl-L-methionine-dependent methyltransferases"/>
    <property type="match status" value="1"/>
</dbReference>
<keyword evidence="3 6" id="KW-0808">Transferase</keyword>
<name>A0ABV3LYQ6_9ACTN</name>
<dbReference type="Proteomes" id="UP001553843">
    <property type="component" value="Unassembled WGS sequence"/>
</dbReference>
<evidence type="ECO:0000256" key="3">
    <source>
        <dbReference type="ARBA" id="ARBA00022679"/>
    </source>
</evidence>
<evidence type="ECO:0000256" key="1">
    <source>
        <dbReference type="ARBA" id="ARBA00006149"/>
    </source>
</evidence>
<feature type="domain" description="Ribosomal RNA adenine methylase transferase N-terminal" evidence="5">
    <location>
        <begin position="33"/>
        <end position="168"/>
    </location>
</feature>
<keyword evidence="2 6" id="KW-0489">Methyltransferase</keyword>
<dbReference type="InterPro" id="IPR052190">
    <property type="entry name" value="Euk-Arch_PrmC-MTase"/>
</dbReference>
<dbReference type="NCBIfam" id="TIGR00537">
    <property type="entry name" value="hemK_rel_arch"/>
    <property type="match status" value="1"/>
</dbReference>